<dbReference type="RefSeq" id="XP_030855042.1">
    <property type="nucleotide sequence ID" value="XM_030999182.1"/>
</dbReference>
<reference evidence="2" key="2">
    <citation type="submission" date="2021-01" db="UniProtKB">
        <authorList>
            <consortium name="EnsemblMetazoa"/>
        </authorList>
    </citation>
    <scope>IDENTIFICATION</scope>
</reference>
<organism evidence="2 3">
    <name type="scientific">Strongylocentrotus purpuratus</name>
    <name type="common">Purple sea urchin</name>
    <dbReference type="NCBI Taxonomy" id="7668"/>
    <lineage>
        <taxon>Eukaryota</taxon>
        <taxon>Metazoa</taxon>
        <taxon>Echinodermata</taxon>
        <taxon>Eleutherozoa</taxon>
        <taxon>Echinozoa</taxon>
        <taxon>Echinoidea</taxon>
        <taxon>Euechinoidea</taxon>
        <taxon>Echinacea</taxon>
        <taxon>Camarodonta</taxon>
        <taxon>Echinidea</taxon>
        <taxon>Strongylocentrotidae</taxon>
        <taxon>Strongylocentrotus</taxon>
    </lineage>
</organism>
<proteinExistence type="predicted"/>
<evidence type="ECO:0000256" key="1">
    <source>
        <dbReference type="SAM" id="SignalP"/>
    </source>
</evidence>
<dbReference type="InParanoid" id="A0A7M7PTF2"/>
<reference evidence="3" key="1">
    <citation type="submission" date="2015-02" db="EMBL/GenBank/DDBJ databases">
        <title>Genome sequencing for Strongylocentrotus purpuratus.</title>
        <authorList>
            <person name="Murali S."/>
            <person name="Liu Y."/>
            <person name="Vee V."/>
            <person name="English A."/>
            <person name="Wang M."/>
            <person name="Skinner E."/>
            <person name="Han Y."/>
            <person name="Muzny D.M."/>
            <person name="Worley K.C."/>
            <person name="Gibbs R.A."/>
        </authorList>
    </citation>
    <scope>NUCLEOTIDE SEQUENCE</scope>
</reference>
<dbReference type="OrthoDB" id="10331350at2759"/>
<dbReference type="OMA" id="QDILACR"/>
<dbReference type="EnsemblMetazoa" id="XM_030999182">
    <property type="protein sequence ID" value="XP_030855042"/>
    <property type="gene ID" value="LOC100891760"/>
</dbReference>
<sequence length="192" mass="21112">MKRVASLKFLAGVVWVMLVFVDEMQGQQQTMGLVESAKSVQDLAHIAVVDALSPLQTALSLLESQWSKLEATANQKKLNFASITAPTVNTQDILACRARSVPKYTNLLKHLVDKEHEIGNQVENATLIANALQFVSQLVANDQIQQDTLQAITTKMNAFVTDYKMILSGFESSVCISDNNDNVQMLRMLASG</sequence>
<evidence type="ECO:0000313" key="2">
    <source>
        <dbReference type="EnsemblMetazoa" id="XP_030855042"/>
    </source>
</evidence>
<dbReference type="KEGG" id="spu:100891760"/>
<dbReference type="GeneID" id="100891760"/>
<name>A0A7M7PTF2_STRPU</name>
<dbReference type="AlphaFoldDB" id="A0A7M7PTF2"/>
<keyword evidence="1" id="KW-0732">Signal</keyword>
<dbReference type="Proteomes" id="UP000007110">
    <property type="component" value="Unassembled WGS sequence"/>
</dbReference>
<evidence type="ECO:0000313" key="3">
    <source>
        <dbReference type="Proteomes" id="UP000007110"/>
    </source>
</evidence>
<keyword evidence="3" id="KW-1185">Reference proteome</keyword>
<protein>
    <submittedName>
        <fullName evidence="2">Uncharacterized protein</fullName>
    </submittedName>
</protein>
<feature type="signal peptide" evidence="1">
    <location>
        <begin position="1"/>
        <end position="26"/>
    </location>
</feature>
<accession>A0A7M7PTF2</accession>
<feature type="chain" id="PRO_5029767623" evidence="1">
    <location>
        <begin position="27"/>
        <end position="192"/>
    </location>
</feature>